<proteinExistence type="predicted"/>
<accession>A0A7S1ACU7</accession>
<gene>
    <name evidence="1" type="ORF">NSCI0253_LOCUS24394</name>
</gene>
<protein>
    <submittedName>
        <fullName evidence="1">Uncharacterized protein</fullName>
    </submittedName>
</protein>
<evidence type="ECO:0000313" key="1">
    <source>
        <dbReference type="EMBL" id="CAD8850044.1"/>
    </source>
</evidence>
<dbReference type="AlphaFoldDB" id="A0A7S1ACU7"/>
<dbReference type="EMBL" id="HBFQ01034616">
    <property type="protein sequence ID" value="CAD8850044.1"/>
    <property type="molecule type" value="Transcribed_RNA"/>
</dbReference>
<reference evidence="1" key="1">
    <citation type="submission" date="2021-01" db="EMBL/GenBank/DDBJ databases">
        <authorList>
            <person name="Corre E."/>
            <person name="Pelletier E."/>
            <person name="Niang G."/>
            <person name="Scheremetjew M."/>
            <person name="Finn R."/>
            <person name="Kale V."/>
            <person name="Holt S."/>
            <person name="Cochrane G."/>
            <person name="Meng A."/>
            <person name="Brown T."/>
            <person name="Cohen L."/>
        </authorList>
    </citation>
    <scope>NUCLEOTIDE SEQUENCE</scope>
</reference>
<name>A0A7S1ACU7_NOCSC</name>
<organism evidence="1">
    <name type="scientific">Noctiluca scintillans</name>
    <name type="common">Sea sparkle</name>
    <name type="synonym">Red tide dinoflagellate</name>
    <dbReference type="NCBI Taxonomy" id="2966"/>
    <lineage>
        <taxon>Eukaryota</taxon>
        <taxon>Sar</taxon>
        <taxon>Alveolata</taxon>
        <taxon>Dinophyceae</taxon>
        <taxon>Noctilucales</taxon>
        <taxon>Noctilucaceae</taxon>
        <taxon>Noctiluca</taxon>
    </lineage>
</organism>
<sequence length="227" mass="25770">MHAAWVRGFCDQRQSAVRSRLQSALGFDGCTSFPCKVRGSLVLNFRTRTEAKGLPRVLEKMTEALEEEFVGGRSQEVLNQDVSEHSDAEVTAWKELLTPACYVCDINGAEIEFECWRDLLQFYGALRRLTLANDLCQVVRTKNGFSEALSDADVSAHGGYRDVKVWVLVSTDYTLPVELQLHVKWLHDFKSSMHLLYQCARGSFDHPHLLRCWHFEPAPKCCGCQVL</sequence>